<protein>
    <submittedName>
        <fullName evidence="1">Uncharacterized protein</fullName>
    </submittedName>
</protein>
<keyword evidence="2" id="KW-1185">Reference proteome</keyword>
<reference evidence="1 2" key="1">
    <citation type="submission" date="2020-11" db="EMBL/GenBank/DDBJ databases">
        <authorList>
            <person name="Sun Q."/>
        </authorList>
    </citation>
    <scope>NUCLEOTIDE SEQUENCE [LARGE SCALE GENOMIC DNA]</scope>
    <source>
        <strain evidence="1 2">P8398</strain>
    </source>
</reference>
<evidence type="ECO:0000313" key="1">
    <source>
        <dbReference type="EMBL" id="QPI48952.1"/>
    </source>
</evidence>
<accession>A0AA48WCE2</accession>
<dbReference type="RefSeq" id="WP_206088561.1">
    <property type="nucleotide sequence ID" value="NZ_CP065053.1"/>
</dbReference>
<dbReference type="Proteomes" id="UP000662888">
    <property type="component" value="Chromosome"/>
</dbReference>
<proteinExistence type="predicted"/>
<sequence>MNTFHRLGCASLCMALSGCAGMHLYSEKRDQQGKDLKAAWAKVDLNGYFVAMHEQRKKLLKADIDSIAAGRSAEVDSALVLLLDASLAKDNANARTFYSILDEQLKELATVPDASAFLVVVKGWKSLSLQLQANRARQTAYRKLLKADGADAPSCRAVNAPGSGELSKYAAEYLKELGTLCASEVALARDQDALIAKLPAGTLLTSAKNTVELEQKHAALAAEADVLMAQYRASLEAYAAAVRASQPGTAPSERLTVLGDKVRAVLARIAMLNNVLGNEALADDRIKRIDAILRKLGTSADPGKDASRAELAAVLVTRVADDAQVLADLDKPLVPMSLLIRRDLEKNRADLATVQADLVRKDIELVRAAQASRVAEAVELLVARSRLDTLKGCYRSMRFVDAIAFPAVKVSPPCDDADSRAALYDAAGRYAYAIGDQRARTLRLEELRRDLKRERQLAFAQANAGQWAVLIDATAGQAVAYAASGQKASDYKDLVQALSLLWIGRGVNK</sequence>
<name>A0AA48WCE2_9BURK</name>
<organism evidence="1 2">
    <name type="scientific">Massilia antarctica</name>
    <dbReference type="NCBI Taxonomy" id="2765360"/>
    <lineage>
        <taxon>Bacteria</taxon>
        <taxon>Pseudomonadati</taxon>
        <taxon>Pseudomonadota</taxon>
        <taxon>Betaproteobacteria</taxon>
        <taxon>Burkholderiales</taxon>
        <taxon>Oxalobacteraceae</taxon>
        <taxon>Telluria group</taxon>
        <taxon>Massilia</taxon>
    </lineage>
</organism>
<dbReference type="PROSITE" id="PS51257">
    <property type="entry name" value="PROKAR_LIPOPROTEIN"/>
    <property type="match status" value="1"/>
</dbReference>
<evidence type="ECO:0000313" key="2">
    <source>
        <dbReference type="Proteomes" id="UP000662888"/>
    </source>
</evidence>
<dbReference type="EMBL" id="CP065053">
    <property type="protein sequence ID" value="QPI48952.1"/>
    <property type="molecule type" value="Genomic_DNA"/>
</dbReference>
<gene>
    <name evidence="1" type="ORF">IV454_26250</name>
</gene>